<accession>A0A1I7RZ13</accession>
<comment type="similarity">
    <text evidence="1">Belongs to the serine protease inhibitor-like (TIL domain-containing) family.</text>
</comment>
<dbReference type="SUPFAM" id="SSF57567">
    <property type="entry name" value="Serine protease inhibitors"/>
    <property type="match status" value="3"/>
</dbReference>
<dbReference type="Proteomes" id="UP000582659">
    <property type="component" value="Unassembled WGS sequence"/>
</dbReference>
<name>A0A1I7RZ13_BURXY</name>
<dbReference type="FunFam" id="2.10.25.10:FF:000055">
    <property type="entry name" value="alpha-tectorin isoform X1"/>
    <property type="match status" value="1"/>
</dbReference>
<evidence type="ECO:0000256" key="4">
    <source>
        <dbReference type="ARBA" id="ARBA00023157"/>
    </source>
</evidence>
<dbReference type="Gene3D" id="2.10.25.10">
    <property type="entry name" value="Laminin"/>
    <property type="match status" value="3"/>
</dbReference>
<dbReference type="PANTHER" id="PTHR23259">
    <property type="entry name" value="RIDDLE"/>
    <property type="match status" value="1"/>
</dbReference>
<dbReference type="OrthoDB" id="5788516at2759"/>
<keyword evidence="4" id="KW-1015">Disulfide bond</keyword>
<sequence length="260" mass="28949">MKFLLLVLLVPLSYAVQCGPGEVYTACRKDCPHTCADVIQGSGPKLCVHTCKEGCICKKGYALNRGRCIPEEQCKVGSVDWDSSKDAPAVPDCPKNMEYSQCGSVCPDPNCSTYRHNLCFSNRCGPPSCRCKSGYVRKNDNFNDGCINVNTCPKNPLDTVFQQFAEEDAAASRRKRSKESVERELKYATENGPQDPRCPKNSYWRECSNICKQTCGNYDKNFCHSLRCGPPKCECKINHYLGGPQGKDCVHVNECKKQKA</sequence>
<protein>
    <submittedName>
        <fullName evidence="7">(pine wood nematode) hypothetical protein</fullName>
    </submittedName>
</protein>
<evidence type="ECO:0000256" key="2">
    <source>
        <dbReference type="ARBA" id="ARBA00022690"/>
    </source>
</evidence>
<organism evidence="8 10">
    <name type="scientific">Bursaphelenchus xylophilus</name>
    <name type="common">Pinewood nematode worm</name>
    <name type="synonym">Aphelenchoides xylophilus</name>
    <dbReference type="NCBI Taxonomy" id="6326"/>
    <lineage>
        <taxon>Eukaryota</taxon>
        <taxon>Metazoa</taxon>
        <taxon>Ecdysozoa</taxon>
        <taxon>Nematoda</taxon>
        <taxon>Chromadorea</taxon>
        <taxon>Rhabditida</taxon>
        <taxon>Tylenchina</taxon>
        <taxon>Tylenchomorpha</taxon>
        <taxon>Aphelenchoidea</taxon>
        <taxon>Aphelenchoididae</taxon>
        <taxon>Bursaphelenchus</taxon>
    </lineage>
</organism>
<dbReference type="AlphaFoldDB" id="A0A1I7RZ13"/>
<dbReference type="EMBL" id="CAJFDI010000003">
    <property type="protein sequence ID" value="CAD5220671.1"/>
    <property type="molecule type" value="Genomic_DNA"/>
</dbReference>
<feature type="domain" description="TIL" evidence="6">
    <location>
        <begin position="198"/>
        <end position="255"/>
    </location>
</feature>
<keyword evidence="5" id="KW-0732">Signal</keyword>
<gene>
    <name evidence="7" type="ORF">BXYJ_LOCUS6295</name>
</gene>
<reference evidence="7" key="2">
    <citation type="submission" date="2020-09" db="EMBL/GenBank/DDBJ databases">
        <authorList>
            <person name="Kikuchi T."/>
        </authorList>
    </citation>
    <scope>NUCLEOTIDE SEQUENCE</scope>
    <source>
        <strain evidence="7">Ka4C1</strain>
    </source>
</reference>
<evidence type="ECO:0000313" key="8">
    <source>
        <dbReference type="Proteomes" id="UP000095284"/>
    </source>
</evidence>
<evidence type="ECO:0000313" key="9">
    <source>
        <dbReference type="Proteomes" id="UP000659654"/>
    </source>
</evidence>
<dbReference type="GO" id="GO:0004867">
    <property type="term" value="F:serine-type endopeptidase inhibitor activity"/>
    <property type="evidence" value="ECO:0007669"/>
    <property type="project" value="UniProtKB-KW"/>
</dbReference>
<dbReference type="InterPro" id="IPR036084">
    <property type="entry name" value="Ser_inhib-like_sf"/>
</dbReference>
<evidence type="ECO:0000256" key="3">
    <source>
        <dbReference type="ARBA" id="ARBA00022900"/>
    </source>
</evidence>
<evidence type="ECO:0000259" key="6">
    <source>
        <dbReference type="Pfam" id="PF01826"/>
    </source>
</evidence>
<feature type="domain" description="TIL" evidence="6">
    <location>
        <begin position="93"/>
        <end position="152"/>
    </location>
</feature>
<dbReference type="Proteomes" id="UP000659654">
    <property type="component" value="Unassembled WGS sequence"/>
</dbReference>
<dbReference type="CDD" id="cd19941">
    <property type="entry name" value="TIL"/>
    <property type="match status" value="2"/>
</dbReference>
<dbReference type="InterPro" id="IPR002919">
    <property type="entry name" value="TIL_dom"/>
</dbReference>
<evidence type="ECO:0000256" key="1">
    <source>
        <dbReference type="ARBA" id="ARBA00007611"/>
    </source>
</evidence>
<feature type="chain" id="PRO_5036308682" evidence="5">
    <location>
        <begin position="16"/>
        <end position="260"/>
    </location>
</feature>
<keyword evidence="2" id="KW-0646">Protease inhibitor</keyword>
<feature type="signal peptide" evidence="5">
    <location>
        <begin position="1"/>
        <end position="15"/>
    </location>
</feature>
<dbReference type="EMBL" id="CAJFCV020000003">
    <property type="protein sequence ID" value="CAG9106960.1"/>
    <property type="molecule type" value="Genomic_DNA"/>
</dbReference>
<dbReference type="WBParaSite" id="BXY_0598100.1">
    <property type="protein sequence ID" value="BXY_0598100.1"/>
    <property type="gene ID" value="BXY_0598100"/>
</dbReference>
<keyword evidence="9" id="KW-1185">Reference proteome</keyword>
<proteinExistence type="inferred from homology"/>
<evidence type="ECO:0000313" key="10">
    <source>
        <dbReference type="WBParaSite" id="BXY_0598100.1"/>
    </source>
</evidence>
<evidence type="ECO:0000313" key="7">
    <source>
        <dbReference type="EMBL" id="CAD5220671.1"/>
    </source>
</evidence>
<dbReference type="Pfam" id="PF01826">
    <property type="entry name" value="TIL"/>
    <property type="match status" value="3"/>
</dbReference>
<dbReference type="Proteomes" id="UP000095284">
    <property type="component" value="Unplaced"/>
</dbReference>
<keyword evidence="3" id="KW-0722">Serine protease inhibitor</keyword>
<reference evidence="10" key="1">
    <citation type="submission" date="2016-11" db="UniProtKB">
        <authorList>
            <consortium name="WormBaseParasite"/>
        </authorList>
    </citation>
    <scope>IDENTIFICATION</scope>
</reference>
<evidence type="ECO:0000256" key="5">
    <source>
        <dbReference type="SAM" id="SignalP"/>
    </source>
</evidence>
<dbReference type="PANTHER" id="PTHR23259:SF70">
    <property type="entry name" value="ACCESSORY GLAND PROTEIN ACP62F-RELATED"/>
    <property type="match status" value="1"/>
</dbReference>
<dbReference type="InterPro" id="IPR051368">
    <property type="entry name" value="SerProtInhib-TIL_Domain"/>
</dbReference>
<feature type="domain" description="TIL" evidence="6">
    <location>
        <begin position="18"/>
        <end position="74"/>
    </location>
</feature>